<dbReference type="Gene3D" id="1.10.287.110">
    <property type="entry name" value="DnaJ domain"/>
    <property type="match status" value="1"/>
</dbReference>
<protein>
    <recommendedName>
        <fullName evidence="1">J domain-containing protein</fullName>
    </recommendedName>
</protein>
<feature type="domain" description="J" evidence="1">
    <location>
        <begin position="48"/>
        <end position="113"/>
    </location>
</feature>
<proteinExistence type="predicted"/>
<reference evidence="2" key="1">
    <citation type="submission" date="2023-07" db="EMBL/GenBank/DDBJ databases">
        <title>draft genome sequence of fig (Ficus carica).</title>
        <authorList>
            <person name="Takahashi T."/>
            <person name="Nishimura K."/>
        </authorList>
    </citation>
    <scope>NUCLEOTIDE SEQUENCE</scope>
</reference>
<comment type="caution">
    <text evidence="2">The sequence shown here is derived from an EMBL/GenBank/DDBJ whole genome shotgun (WGS) entry which is preliminary data.</text>
</comment>
<dbReference type="Proteomes" id="UP001187192">
    <property type="component" value="Unassembled WGS sequence"/>
</dbReference>
<gene>
    <name evidence="2" type="ORF">TIFTF001_034067</name>
</gene>
<dbReference type="Pfam" id="PF00226">
    <property type="entry name" value="DnaJ"/>
    <property type="match status" value="1"/>
</dbReference>
<name>A0AA88JA72_FICCA</name>
<evidence type="ECO:0000313" key="3">
    <source>
        <dbReference type="Proteomes" id="UP001187192"/>
    </source>
</evidence>
<dbReference type="EMBL" id="BTGU01000206">
    <property type="protein sequence ID" value="GMN65001.1"/>
    <property type="molecule type" value="Genomic_DNA"/>
</dbReference>
<dbReference type="SUPFAM" id="SSF46565">
    <property type="entry name" value="Chaperone J-domain"/>
    <property type="match status" value="1"/>
</dbReference>
<evidence type="ECO:0000259" key="1">
    <source>
        <dbReference type="PROSITE" id="PS50076"/>
    </source>
</evidence>
<sequence>MEANTSRAEAERLLGVSEKLLQNRDLNGSRDFTVLAQETEPLLDGSDQIIAVVDVDTRCDDQELIKRQYRRLALLLHPDKNKFAFTDQAFKLVAQAWAVLSDSIKKPLYDNELNLFSRREIRAQEPSTGETERQGRFDKQ</sequence>
<dbReference type="PROSITE" id="PS50076">
    <property type="entry name" value="DNAJ_2"/>
    <property type="match status" value="1"/>
</dbReference>
<dbReference type="PANTHER" id="PTHR45496:SF1">
    <property type="entry name" value="CHAPERONE DNAJ-DOMAIN SUPERFAMILY PROTEIN"/>
    <property type="match status" value="1"/>
</dbReference>
<dbReference type="PRINTS" id="PR00625">
    <property type="entry name" value="JDOMAIN"/>
</dbReference>
<dbReference type="AlphaFoldDB" id="A0AA88JA72"/>
<accession>A0AA88JA72</accession>
<evidence type="ECO:0000313" key="2">
    <source>
        <dbReference type="EMBL" id="GMN65001.1"/>
    </source>
</evidence>
<dbReference type="InterPro" id="IPR018253">
    <property type="entry name" value="DnaJ_domain_CS"/>
</dbReference>
<dbReference type="InterPro" id="IPR053052">
    <property type="entry name" value="Imprinting_Balance_Reg"/>
</dbReference>
<keyword evidence="3" id="KW-1185">Reference proteome</keyword>
<organism evidence="2 3">
    <name type="scientific">Ficus carica</name>
    <name type="common">Common fig</name>
    <dbReference type="NCBI Taxonomy" id="3494"/>
    <lineage>
        <taxon>Eukaryota</taxon>
        <taxon>Viridiplantae</taxon>
        <taxon>Streptophyta</taxon>
        <taxon>Embryophyta</taxon>
        <taxon>Tracheophyta</taxon>
        <taxon>Spermatophyta</taxon>
        <taxon>Magnoliopsida</taxon>
        <taxon>eudicotyledons</taxon>
        <taxon>Gunneridae</taxon>
        <taxon>Pentapetalae</taxon>
        <taxon>rosids</taxon>
        <taxon>fabids</taxon>
        <taxon>Rosales</taxon>
        <taxon>Moraceae</taxon>
        <taxon>Ficeae</taxon>
        <taxon>Ficus</taxon>
    </lineage>
</organism>
<dbReference type="InterPro" id="IPR036869">
    <property type="entry name" value="J_dom_sf"/>
</dbReference>
<dbReference type="InterPro" id="IPR001623">
    <property type="entry name" value="DnaJ_domain"/>
</dbReference>
<dbReference type="PROSITE" id="PS00636">
    <property type="entry name" value="DNAJ_1"/>
    <property type="match status" value="1"/>
</dbReference>
<dbReference type="CDD" id="cd06257">
    <property type="entry name" value="DnaJ"/>
    <property type="match status" value="1"/>
</dbReference>
<dbReference type="PANTHER" id="PTHR45496">
    <property type="entry name" value="CHAPERONE DNAJ-DOMAIN SUPERFAMILY PROTEIN"/>
    <property type="match status" value="1"/>
</dbReference>
<dbReference type="SMART" id="SM00271">
    <property type="entry name" value="DnaJ"/>
    <property type="match status" value="1"/>
</dbReference>